<dbReference type="Pfam" id="PF00011">
    <property type="entry name" value="HSP20"/>
    <property type="match status" value="1"/>
</dbReference>
<accession>A0AAD6XXW8</accession>
<evidence type="ECO:0000256" key="3">
    <source>
        <dbReference type="RuleBase" id="RU003616"/>
    </source>
</evidence>
<dbReference type="EMBL" id="JARJCN010000012">
    <property type="protein sequence ID" value="KAJ7095876.1"/>
    <property type="molecule type" value="Genomic_DNA"/>
</dbReference>
<keyword evidence="7" id="KW-1185">Reference proteome</keyword>
<dbReference type="InterPro" id="IPR031107">
    <property type="entry name" value="Small_HSP"/>
</dbReference>
<comment type="similarity">
    <text evidence="2 3">Belongs to the small heat shock protein (HSP20) family.</text>
</comment>
<organism evidence="6 7">
    <name type="scientific">Mycena belliarum</name>
    <dbReference type="NCBI Taxonomy" id="1033014"/>
    <lineage>
        <taxon>Eukaryota</taxon>
        <taxon>Fungi</taxon>
        <taxon>Dikarya</taxon>
        <taxon>Basidiomycota</taxon>
        <taxon>Agaricomycotina</taxon>
        <taxon>Agaricomycetes</taxon>
        <taxon>Agaricomycetidae</taxon>
        <taxon>Agaricales</taxon>
        <taxon>Marasmiineae</taxon>
        <taxon>Mycenaceae</taxon>
        <taxon>Mycena</taxon>
    </lineage>
</organism>
<keyword evidence="1" id="KW-0346">Stress response</keyword>
<feature type="region of interest" description="Disordered" evidence="4">
    <location>
        <begin position="99"/>
        <end position="121"/>
    </location>
</feature>
<evidence type="ECO:0000313" key="7">
    <source>
        <dbReference type="Proteomes" id="UP001222325"/>
    </source>
</evidence>
<dbReference type="InterPro" id="IPR008978">
    <property type="entry name" value="HSP20-like_chaperone"/>
</dbReference>
<dbReference type="InterPro" id="IPR002068">
    <property type="entry name" value="A-crystallin/Hsp20_dom"/>
</dbReference>
<dbReference type="PROSITE" id="PS01031">
    <property type="entry name" value="SHSP"/>
    <property type="match status" value="1"/>
</dbReference>
<feature type="domain" description="SHSP" evidence="5">
    <location>
        <begin position="43"/>
        <end position="178"/>
    </location>
</feature>
<dbReference type="SUPFAM" id="SSF49764">
    <property type="entry name" value="HSP20-like chaperones"/>
    <property type="match status" value="1"/>
</dbReference>
<dbReference type="PANTHER" id="PTHR11527">
    <property type="entry name" value="HEAT-SHOCK PROTEIN 20 FAMILY MEMBER"/>
    <property type="match status" value="1"/>
</dbReference>
<dbReference type="Proteomes" id="UP001222325">
    <property type="component" value="Unassembled WGS sequence"/>
</dbReference>
<evidence type="ECO:0000313" key="6">
    <source>
        <dbReference type="EMBL" id="KAJ7095876.1"/>
    </source>
</evidence>
<protein>
    <submittedName>
        <fullName evidence="6">HSP20-like chaperone</fullName>
    </submittedName>
</protein>
<sequence length="178" mass="19219">MSIARQLLHEFRPFFRMLDEPLTRGSIGFGRSRSLFDEPFFALNREMLRGPAVDVSEAADGRYVVEAELPGIKKENLEVRLGDGGRSLTIQGKLFAATNGSENNATSPESEGIPFSDASGEGSTQIAAERSVIGKFSRTVVLPQPVDSDKVGAKLEDGILRITLHKALDKGSVAVSVE</sequence>
<evidence type="ECO:0000259" key="5">
    <source>
        <dbReference type="PROSITE" id="PS01031"/>
    </source>
</evidence>
<dbReference type="CDD" id="cd06464">
    <property type="entry name" value="ACD_sHsps-like"/>
    <property type="match status" value="1"/>
</dbReference>
<evidence type="ECO:0000256" key="4">
    <source>
        <dbReference type="SAM" id="MobiDB-lite"/>
    </source>
</evidence>
<evidence type="ECO:0000256" key="1">
    <source>
        <dbReference type="ARBA" id="ARBA00023016"/>
    </source>
</evidence>
<comment type="caution">
    <text evidence="6">The sequence shown here is derived from an EMBL/GenBank/DDBJ whole genome shotgun (WGS) entry which is preliminary data.</text>
</comment>
<name>A0AAD6XXW8_9AGAR</name>
<feature type="compositionally biased region" description="Polar residues" evidence="4">
    <location>
        <begin position="99"/>
        <end position="109"/>
    </location>
</feature>
<gene>
    <name evidence="6" type="ORF">B0H15DRAFT_774598</name>
</gene>
<reference evidence="6" key="1">
    <citation type="submission" date="2023-03" db="EMBL/GenBank/DDBJ databases">
        <title>Massive genome expansion in bonnet fungi (Mycena s.s.) driven by repeated elements and novel gene families across ecological guilds.</title>
        <authorList>
            <consortium name="Lawrence Berkeley National Laboratory"/>
            <person name="Harder C.B."/>
            <person name="Miyauchi S."/>
            <person name="Viragh M."/>
            <person name="Kuo A."/>
            <person name="Thoen E."/>
            <person name="Andreopoulos B."/>
            <person name="Lu D."/>
            <person name="Skrede I."/>
            <person name="Drula E."/>
            <person name="Henrissat B."/>
            <person name="Morin E."/>
            <person name="Kohler A."/>
            <person name="Barry K."/>
            <person name="LaButti K."/>
            <person name="Morin E."/>
            <person name="Salamov A."/>
            <person name="Lipzen A."/>
            <person name="Mereny Z."/>
            <person name="Hegedus B."/>
            <person name="Baldrian P."/>
            <person name="Stursova M."/>
            <person name="Weitz H."/>
            <person name="Taylor A."/>
            <person name="Grigoriev I.V."/>
            <person name="Nagy L.G."/>
            <person name="Martin F."/>
            <person name="Kauserud H."/>
        </authorList>
    </citation>
    <scope>NUCLEOTIDE SEQUENCE</scope>
    <source>
        <strain evidence="6">CBHHK173m</strain>
    </source>
</reference>
<proteinExistence type="inferred from homology"/>
<dbReference type="Gene3D" id="2.60.40.790">
    <property type="match status" value="1"/>
</dbReference>
<evidence type="ECO:0000256" key="2">
    <source>
        <dbReference type="PROSITE-ProRule" id="PRU00285"/>
    </source>
</evidence>
<dbReference type="AlphaFoldDB" id="A0AAD6XXW8"/>